<keyword evidence="3" id="KW-0804">Transcription</keyword>
<dbReference type="InterPro" id="IPR039422">
    <property type="entry name" value="MarR/SlyA-like"/>
</dbReference>
<evidence type="ECO:0000256" key="3">
    <source>
        <dbReference type="ARBA" id="ARBA00023163"/>
    </source>
</evidence>
<dbReference type="Gene3D" id="1.10.10.10">
    <property type="entry name" value="Winged helix-like DNA-binding domain superfamily/Winged helix DNA-binding domain"/>
    <property type="match status" value="1"/>
</dbReference>
<dbReference type="Pfam" id="PF12802">
    <property type="entry name" value="MarR_2"/>
    <property type="match status" value="1"/>
</dbReference>
<keyword evidence="2" id="KW-0238">DNA-binding</keyword>
<evidence type="ECO:0000256" key="2">
    <source>
        <dbReference type="ARBA" id="ARBA00023125"/>
    </source>
</evidence>
<proteinExistence type="predicted"/>
<protein>
    <submittedName>
        <fullName evidence="5">Transcriptional regulator, MarR family</fullName>
    </submittedName>
</protein>
<name>F8FJB2_PAEMK</name>
<sequence length="224" mass="26015">MVFSLGLLKDSILTYFHFFGTLYIDNIMSKRKVLRVILDAYRELFLMQQTYATLFSLANKIQIKGDAYLQRLTSRQYMTMVAIAHLQQDETTLNNIARKLGTTKQSVKQIVEILEKKGYLRITPSLKDKRAVNVQITVSGRQVMVEAAEKGIYFFADLFAEFSTEELEQLWVLLKKMYRFDGETQDGFEEKGKLEPVDNQEELESRVLKEFARRRKQSQSGVGQ</sequence>
<dbReference type="PANTHER" id="PTHR33164:SF43">
    <property type="entry name" value="HTH-TYPE TRANSCRIPTIONAL REPRESSOR YETL"/>
    <property type="match status" value="1"/>
</dbReference>
<reference evidence="5 6" key="2">
    <citation type="journal article" date="2013" name="Genome Announc.">
        <title>Genome Sequence of Growth-Improving Paenibacillus mucilaginosus Strain KNP414.</title>
        <authorList>
            <person name="Lu J.J."/>
            <person name="Wang J.F."/>
            <person name="Hu X.F."/>
        </authorList>
    </citation>
    <scope>NUCLEOTIDE SEQUENCE [LARGE SCALE GENOMIC DNA]</scope>
    <source>
        <strain evidence="5 6">KNP414</strain>
    </source>
</reference>
<dbReference type="KEGG" id="pms:KNP414_01311"/>
<dbReference type="PATRIC" id="fig|1036673.3.peg.1145"/>
<dbReference type="AlphaFoldDB" id="F8FJB2"/>
<dbReference type="GO" id="GO:0003700">
    <property type="term" value="F:DNA-binding transcription factor activity"/>
    <property type="evidence" value="ECO:0007669"/>
    <property type="project" value="InterPro"/>
</dbReference>
<dbReference type="PANTHER" id="PTHR33164">
    <property type="entry name" value="TRANSCRIPTIONAL REGULATOR, MARR FAMILY"/>
    <property type="match status" value="1"/>
</dbReference>
<dbReference type="InterPro" id="IPR023187">
    <property type="entry name" value="Tscrpt_reg_MarR-type_CS"/>
</dbReference>
<dbReference type="Proteomes" id="UP000006620">
    <property type="component" value="Chromosome"/>
</dbReference>
<dbReference type="SUPFAM" id="SSF46785">
    <property type="entry name" value="Winged helix' DNA-binding domain"/>
    <property type="match status" value="1"/>
</dbReference>
<keyword evidence="1" id="KW-0805">Transcription regulation</keyword>
<dbReference type="PROSITE" id="PS50995">
    <property type="entry name" value="HTH_MARR_2"/>
    <property type="match status" value="1"/>
</dbReference>
<evidence type="ECO:0000313" key="5">
    <source>
        <dbReference type="EMBL" id="AEI39875.1"/>
    </source>
</evidence>
<dbReference type="InterPro" id="IPR036388">
    <property type="entry name" value="WH-like_DNA-bd_sf"/>
</dbReference>
<evidence type="ECO:0000313" key="6">
    <source>
        <dbReference type="Proteomes" id="UP000006620"/>
    </source>
</evidence>
<dbReference type="PRINTS" id="PR00598">
    <property type="entry name" value="HTHMARR"/>
</dbReference>
<accession>F8FJB2</accession>
<dbReference type="InterPro" id="IPR000835">
    <property type="entry name" value="HTH_MarR-typ"/>
</dbReference>
<dbReference type="InterPro" id="IPR036390">
    <property type="entry name" value="WH_DNA-bd_sf"/>
</dbReference>
<gene>
    <name evidence="5" type="ordered locus">KNP414_01311</name>
</gene>
<organism evidence="5 6">
    <name type="scientific">Paenibacillus mucilaginosus (strain KNP414)</name>
    <dbReference type="NCBI Taxonomy" id="1036673"/>
    <lineage>
        <taxon>Bacteria</taxon>
        <taxon>Bacillati</taxon>
        <taxon>Bacillota</taxon>
        <taxon>Bacilli</taxon>
        <taxon>Bacillales</taxon>
        <taxon>Paenibacillaceae</taxon>
        <taxon>Paenibacillus</taxon>
    </lineage>
</organism>
<reference evidence="6" key="1">
    <citation type="submission" date="2011-06" db="EMBL/GenBank/DDBJ databases">
        <title>Complete genome sequence of Paenibacillus mucilaginosus KNP414.</title>
        <authorList>
            <person name="Wang J."/>
            <person name="Hu S."/>
            <person name="Hu X."/>
            <person name="Zhang B."/>
            <person name="Dong D."/>
            <person name="Zhang S."/>
            <person name="Zhao K."/>
            <person name="Wu D."/>
        </authorList>
    </citation>
    <scope>NUCLEOTIDE SEQUENCE [LARGE SCALE GENOMIC DNA]</scope>
    <source>
        <strain evidence="6">KNP414</strain>
    </source>
</reference>
<feature type="domain" description="HTH marR-type" evidence="4">
    <location>
        <begin position="30"/>
        <end position="179"/>
    </location>
</feature>
<evidence type="ECO:0000259" key="4">
    <source>
        <dbReference type="PROSITE" id="PS50995"/>
    </source>
</evidence>
<dbReference type="GO" id="GO:0003677">
    <property type="term" value="F:DNA binding"/>
    <property type="evidence" value="ECO:0007669"/>
    <property type="project" value="UniProtKB-KW"/>
</dbReference>
<dbReference type="GO" id="GO:0006950">
    <property type="term" value="P:response to stress"/>
    <property type="evidence" value="ECO:0007669"/>
    <property type="project" value="TreeGrafter"/>
</dbReference>
<evidence type="ECO:0000256" key="1">
    <source>
        <dbReference type="ARBA" id="ARBA00023015"/>
    </source>
</evidence>
<dbReference type="EMBL" id="CP002869">
    <property type="protein sequence ID" value="AEI39875.1"/>
    <property type="molecule type" value="Genomic_DNA"/>
</dbReference>
<dbReference type="HOGENOM" id="CLU_107565_0_0_9"/>
<dbReference type="SMART" id="SM00347">
    <property type="entry name" value="HTH_MARR"/>
    <property type="match status" value="1"/>
</dbReference>
<dbReference type="PROSITE" id="PS01117">
    <property type="entry name" value="HTH_MARR_1"/>
    <property type="match status" value="1"/>
</dbReference>